<protein>
    <recommendedName>
        <fullName evidence="3">tRNA_anti-like protein</fullName>
    </recommendedName>
</protein>
<feature type="transmembrane region" description="Helical" evidence="1">
    <location>
        <begin position="32"/>
        <end position="54"/>
    </location>
</feature>
<evidence type="ECO:0000313" key="2">
    <source>
        <dbReference type="EMBL" id="OQA59278.1"/>
    </source>
</evidence>
<dbReference type="AlphaFoldDB" id="A0A1V5SXT1"/>
<sequence length="190" mass="22064">MNDQKTFHDFYMEEKNKEEEEKKKKRKRKRKIAWTVAGAILTFFVFMMVVGYIASTNPKLDRPKTTITTLSLTSEEIKASAKTITYDELMRNSKNYVGETIYFKGEVAQVIQGRENNFDIRVYTKSSFSGFLGDDIYVSYKGERILEDDIIELWGTYRGLMSYETIFGAKRTIPQIDSLILEVVQKAGER</sequence>
<dbReference type="Proteomes" id="UP000485569">
    <property type="component" value="Unassembled WGS sequence"/>
</dbReference>
<organism evidence="2">
    <name type="scientific">Candidatus Atribacter allofermentans</name>
    <dbReference type="NCBI Taxonomy" id="1852833"/>
    <lineage>
        <taxon>Bacteria</taxon>
        <taxon>Pseudomonadati</taxon>
        <taxon>Atribacterota</taxon>
        <taxon>Atribacteria</taxon>
        <taxon>Atribacterales</taxon>
        <taxon>Atribacteraceae</taxon>
        <taxon>Atribacter</taxon>
    </lineage>
</organism>
<keyword evidence="1" id="KW-0812">Transmembrane</keyword>
<dbReference type="EMBL" id="MWBQ01000054">
    <property type="protein sequence ID" value="OQA59278.1"/>
    <property type="molecule type" value="Genomic_DNA"/>
</dbReference>
<name>A0A1V5SXT1_9BACT</name>
<reference evidence="2" key="1">
    <citation type="submission" date="2017-02" db="EMBL/GenBank/DDBJ databases">
        <title>Delving into the versatile metabolic prowess of the omnipresent phylum Bacteroidetes.</title>
        <authorList>
            <person name="Nobu M.K."/>
            <person name="Mei R."/>
            <person name="Narihiro T."/>
            <person name="Kuroda K."/>
            <person name="Liu W.-T."/>
        </authorList>
    </citation>
    <scope>NUCLEOTIDE SEQUENCE</scope>
    <source>
        <strain evidence="2">ADurb.Bin276</strain>
    </source>
</reference>
<keyword evidence="1" id="KW-1133">Transmembrane helix</keyword>
<comment type="caution">
    <text evidence="2">The sequence shown here is derived from an EMBL/GenBank/DDBJ whole genome shotgun (WGS) entry which is preliminary data.</text>
</comment>
<evidence type="ECO:0000256" key="1">
    <source>
        <dbReference type="SAM" id="Phobius"/>
    </source>
</evidence>
<proteinExistence type="predicted"/>
<accession>A0A1V5SXT1</accession>
<gene>
    <name evidence="2" type="ORF">BWY41_00877</name>
</gene>
<evidence type="ECO:0008006" key="3">
    <source>
        <dbReference type="Google" id="ProtNLM"/>
    </source>
</evidence>
<keyword evidence="1" id="KW-0472">Membrane</keyword>